<dbReference type="Gene3D" id="3.40.50.720">
    <property type="entry name" value="NAD(P)-binding Rossmann-like Domain"/>
    <property type="match status" value="1"/>
</dbReference>
<evidence type="ECO:0000256" key="7">
    <source>
        <dbReference type="ARBA" id="ARBA00055169"/>
    </source>
</evidence>
<dbReference type="FunFam" id="3.40.50.720:FF:000033">
    <property type="entry name" value="Adenylyltransferase and sulfurtransferase MOCS3"/>
    <property type="match status" value="1"/>
</dbReference>
<comment type="pathway">
    <text evidence="1">Cofactor biosynthesis; molybdopterin biosynthesis.</text>
</comment>
<dbReference type="Proteomes" id="UP000190064">
    <property type="component" value="Unassembled WGS sequence"/>
</dbReference>
<dbReference type="SUPFAM" id="SSF69572">
    <property type="entry name" value="Activating enzymes of the ubiquitin-like proteins"/>
    <property type="match status" value="1"/>
</dbReference>
<organism evidence="15 16">
    <name type="scientific">Oceanospirillum linum</name>
    <dbReference type="NCBI Taxonomy" id="966"/>
    <lineage>
        <taxon>Bacteria</taxon>
        <taxon>Pseudomonadati</taxon>
        <taxon>Pseudomonadota</taxon>
        <taxon>Gammaproteobacteria</taxon>
        <taxon>Oceanospirillales</taxon>
        <taxon>Oceanospirillaceae</taxon>
        <taxon>Oceanospirillum</taxon>
    </lineage>
</organism>
<gene>
    <name evidence="15" type="ORF">BTA35_0213185</name>
</gene>
<dbReference type="Pfam" id="PF00899">
    <property type="entry name" value="ThiF"/>
    <property type="match status" value="1"/>
</dbReference>
<comment type="catalytic activity">
    <reaction evidence="6">
        <text>[molybdopterin-synthase sulfur-carrier protein]-C-terminal Gly-Gly + ATP + H(+) = [molybdopterin-synthase sulfur-carrier protein]-C-terminal Gly-Gly-AMP + diphosphate</text>
        <dbReference type="Rhea" id="RHEA:43616"/>
        <dbReference type="Rhea" id="RHEA-COMP:12159"/>
        <dbReference type="Rhea" id="RHEA-COMP:12202"/>
        <dbReference type="ChEBI" id="CHEBI:15378"/>
        <dbReference type="ChEBI" id="CHEBI:30616"/>
        <dbReference type="ChEBI" id="CHEBI:33019"/>
        <dbReference type="ChEBI" id="CHEBI:90618"/>
        <dbReference type="ChEBI" id="CHEBI:90778"/>
        <dbReference type="EC" id="2.7.7.80"/>
    </reaction>
</comment>
<dbReference type="RefSeq" id="WP_078320273.1">
    <property type="nucleotide sequence ID" value="NZ_FXTS01000007.1"/>
</dbReference>
<evidence type="ECO:0000256" key="13">
    <source>
        <dbReference type="ARBA" id="ARBA00078531"/>
    </source>
</evidence>
<keyword evidence="3" id="KW-0808">Transferase</keyword>
<evidence type="ECO:0000313" key="16">
    <source>
        <dbReference type="Proteomes" id="UP000190064"/>
    </source>
</evidence>
<dbReference type="InterPro" id="IPR000594">
    <property type="entry name" value="ThiF_NAD_FAD-bd"/>
</dbReference>
<dbReference type="NCBIfam" id="NF004281">
    <property type="entry name" value="PRK05690.1"/>
    <property type="match status" value="1"/>
</dbReference>
<accession>A0A1T1H9L2</accession>
<name>A0A1T1H9L2_OCELI</name>
<evidence type="ECO:0000256" key="2">
    <source>
        <dbReference type="ARBA" id="ARBA00009919"/>
    </source>
</evidence>
<comment type="caution">
    <text evidence="15">The sequence shown here is derived from an EMBL/GenBank/DDBJ whole genome shotgun (WGS) entry which is preliminary data.</text>
</comment>
<dbReference type="GO" id="GO:0004792">
    <property type="term" value="F:thiosulfate-cyanide sulfurtransferase activity"/>
    <property type="evidence" value="ECO:0007669"/>
    <property type="project" value="TreeGrafter"/>
</dbReference>
<dbReference type="GO" id="GO:0061605">
    <property type="term" value="F:molybdopterin-synthase adenylyltransferase activity"/>
    <property type="evidence" value="ECO:0007669"/>
    <property type="project" value="UniProtKB-EC"/>
</dbReference>
<evidence type="ECO:0000256" key="10">
    <source>
        <dbReference type="ARBA" id="ARBA00073635"/>
    </source>
</evidence>
<dbReference type="InterPro" id="IPR035985">
    <property type="entry name" value="Ubiquitin-activating_enz"/>
</dbReference>
<evidence type="ECO:0000256" key="8">
    <source>
        <dbReference type="ARBA" id="ARBA00063809"/>
    </source>
</evidence>
<dbReference type="EC" id="2.7.7.80" evidence="9"/>
<comment type="function">
    <text evidence="7">Catalyzes the adenylation by ATP of the carboxyl group of the C-terminal glycine of sulfur carrier protein MoaD.</text>
</comment>
<evidence type="ECO:0000256" key="4">
    <source>
        <dbReference type="ARBA" id="ARBA00022741"/>
    </source>
</evidence>
<dbReference type="GO" id="GO:0008146">
    <property type="term" value="F:sulfotransferase activity"/>
    <property type="evidence" value="ECO:0007669"/>
    <property type="project" value="TreeGrafter"/>
</dbReference>
<evidence type="ECO:0000259" key="14">
    <source>
        <dbReference type="Pfam" id="PF00899"/>
    </source>
</evidence>
<keyword evidence="16" id="KW-1185">Reference proteome</keyword>
<dbReference type="InterPro" id="IPR045886">
    <property type="entry name" value="ThiF/MoeB/HesA"/>
</dbReference>
<comment type="subunit">
    <text evidence="8">Homodimer. Forms a stable heterotetrameric complex of 2 MoeB and 2 MoaD during adenylation of MoaD.</text>
</comment>
<keyword evidence="5" id="KW-0067">ATP-binding</keyword>
<dbReference type="GO" id="GO:0005524">
    <property type="term" value="F:ATP binding"/>
    <property type="evidence" value="ECO:0007669"/>
    <property type="project" value="UniProtKB-KW"/>
</dbReference>
<dbReference type="EMBL" id="MTSD02000006">
    <property type="protein sequence ID" value="OOV86456.1"/>
    <property type="molecule type" value="Genomic_DNA"/>
</dbReference>
<evidence type="ECO:0000256" key="12">
    <source>
        <dbReference type="ARBA" id="ARBA00075328"/>
    </source>
</evidence>
<evidence type="ECO:0000256" key="6">
    <source>
        <dbReference type="ARBA" id="ARBA00052218"/>
    </source>
</evidence>
<evidence type="ECO:0000256" key="9">
    <source>
        <dbReference type="ARBA" id="ARBA00066884"/>
    </source>
</evidence>
<dbReference type="AlphaFoldDB" id="A0A1T1H9L2"/>
<sequence length="247" mass="26506">MQDQQLLRYSRQIMLPEVDIAGQQALLDARVLIIGMGGLGSPSALYCAAAGIGTLALSDFDEVDLSNLQRQIVHRQNSIGQPKVVSAKTMLNELNPECQIVTLPEKLEGDALQEQVRLADVVLDCSDRFSTRFAINAACVAERTPLVSGAAIRFGGQLAVFDSREESSPCYRCLYDDSDDEAMRCAESGVISPLVGVIGSLQALEAIKLISGAGSSTAGRLLIFDALDTQWRSMSLSKDPACPVCQP</sequence>
<dbReference type="GO" id="GO:0008641">
    <property type="term" value="F:ubiquitin-like modifier activating enzyme activity"/>
    <property type="evidence" value="ECO:0007669"/>
    <property type="project" value="InterPro"/>
</dbReference>
<dbReference type="CDD" id="cd00757">
    <property type="entry name" value="ThiF_MoeB_HesA_family"/>
    <property type="match status" value="1"/>
</dbReference>
<feature type="domain" description="THIF-type NAD/FAD binding fold" evidence="14">
    <location>
        <begin position="9"/>
        <end position="244"/>
    </location>
</feature>
<comment type="similarity">
    <text evidence="2">Belongs to the HesA/MoeB/ThiF family.</text>
</comment>
<dbReference type="PANTHER" id="PTHR10953:SF240">
    <property type="entry name" value="SULFUR CARRIER PROTEIN THIS ADENYLYLTRANSFERASE"/>
    <property type="match status" value="1"/>
</dbReference>
<dbReference type="STRING" id="966.BTA35_0213185"/>
<evidence type="ECO:0000256" key="1">
    <source>
        <dbReference type="ARBA" id="ARBA00005046"/>
    </source>
</evidence>
<dbReference type="PANTHER" id="PTHR10953">
    <property type="entry name" value="UBIQUITIN-ACTIVATING ENZYME E1"/>
    <property type="match status" value="1"/>
</dbReference>
<proteinExistence type="inferred from homology"/>
<evidence type="ECO:0000256" key="3">
    <source>
        <dbReference type="ARBA" id="ARBA00022679"/>
    </source>
</evidence>
<evidence type="ECO:0000256" key="5">
    <source>
        <dbReference type="ARBA" id="ARBA00022840"/>
    </source>
</evidence>
<reference evidence="15" key="1">
    <citation type="submission" date="2017-02" db="EMBL/GenBank/DDBJ databases">
        <title>Draft Genome Sequence of the Salt Water Bacterium Oceanospirillum linum ATCC 11336.</title>
        <authorList>
            <person name="Trachtenberg A.M."/>
            <person name="Carney J.G."/>
            <person name="Linnane J.D."/>
            <person name="Rheaume B.A."/>
            <person name="Pitts N.L."/>
            <person name="Mykles D.L."/>
            <person name="Maclea K.S."/>
        </authorList>
    </citation>
    <scope>NUCLEOTIDE SEQUENCE [LARGE SCALE GENOMIC DNA]</scope>
    <source>
        <strain evidence="15">ATCC 11336</strain>
    </source>
</reference>
<protein>
    <recommendedName>
        <fullName evidence="10">Molybdopterin-synthase adenylyltransferase</fullName>
        <ecNumber evidence="9">2.7.7.80</ecNumber>
    </recommendedName>
    <alternativeName>
        <fullName evidence="13">MoaD protein adenylase</fullName>
    </alternativeName>
    <alternativeName>
        <fullName evidence="11">Molybdopterin-converting factor subunit 1 adenylase</fullName>
    </alternativeName>
    <alternativeName>
        <fullName evidence="12">Sulfur carrier protein MoaD adenylyltransferase</fullName>
    </alternativeName>
</protein>
<keyword evidence="4" id="KW-0547">Nucleotide-binding</keyword>
<dbReference type="GO" id="GO:0005829">
    <property type="term" value="C:cytosol"/>
    <property type="evidence" value="ECO:0007669"/>
    <property type="project" value="TreeGrafter"/>
</dbReference>
<evidence type="ECO:0000313" key="15">
    <source>
        <dbReference type="EMBL" id="OOV86456.1"/>
    </source>
</evidence>
<evidence type="ECO:0000256" key="11">
    <source>
        <dbReference type="ARBA" id="ARBA00075110"/>
    </source>
</evidence>